<feature type="region of interest" description="Disordered" evidence="1">
    <location>
        <begin position="651"/>
        <end position="686"/>
    </location>
</feature>
<dbReference type="InterPro" id="IPR001005">
    <property type="entry name" value="SANT/Myb"/>
</dbReference>
<comment type="caution">
    <text evidence="3">The sequence shown here is derived from an EMBL/GenBank/DDBJ whole genome shotgun (WGS) entry which is preliminary data.</text>
</comment>
<feature type="region of interest" description="Disordered" evidence="1">
    <location>
        <begin position="530"/>
        <end position="580"/>
    </location>
</feature>
<sequence>MSFMPRRASAPLRRHRYSSVLESALVGLGREDAVVLSTRKPRKKWRLDAYESPLKRGLRKTLSAPAQCVGVSMHRNPGTEISNGDEDDPFAHLKLLVTYKKEKKKETKKRNRQERETVAVASPAVTRSATKLKKERRRTRCCAGVLELVGRATPVTRSISQRKKREWKRSSLETIEDLGVSEEENEEDDEDDVVVQKRLFQSPEVKKKKKKKMMRKRVEANEKRVRCDGGREEGHRVTRKAVVLEHWYVEWPPVLEKQGGGNAERALLVLSGRVNGEFVQLTVEKRKETTKFTSMDGKYVVLSGNLDRDAAKSAGMPVAAMELMDEGIPAYFYKHLLPFVQRSRDMTKHSKAGSKPRAVKKKAPDADIDSSPMPVSEEEVDPEVEPTDAMSPVRPDTKPRKVPASTLSKVKKSSAKSEDSKSEAEVDGWTTEQQEALIDAKLIIPTTASNFWAQVAQHVPGKSAADCQAKTFEQFRSPPTDRKAAKKAIKRASAEPRTAVPSKIARAGSNKFKKQVREFVEEYEKKHVDDLFETTPSKEGLPELPEFDSIKSPELGTPSRSFDEDDSEMDEPLGRLEKLSSRKRDDIDSYVLGINRLHVAGGGEMKRGKVRRLTSAVPVASETKAMSTKKKAVEFVEEVGSRSLKCVLSPGGTTHVRLEKGDSSSEDEDEVDCRSSEEDEEDFDVP</sequence>
<feature type="domain" description="Myb-like" evidence="2">
    <location>
        <begin position="421"/>
        <end position="470"/>
    </location>
</feature>
<organism evidence="3 4">
    <name type="scientific">Peronospora matthiolae</name>
    <dbReference type="NCBI Taxonomy" id="2874970"/>
    <lineage>
        <taxon>Eukaryota</taxon>
        <taxon>Sar</taxon>
        <taxon>Stramenopiles</taxon>
        <taxon>Oomycota</taxon>
        <taxon>Peronosporomycetes</taxon>
        <taxon>Peronosporales</taxon>
        <taxon>Peronosporaceae</taxon>
        <taxon>Peronospora</taxon>
    </lineage>
</organism>
<dbReference type="PANTHER" id="PTHR16124">
    <property type="entry name" value="MIS18-BINDING PROTEIN 1"/>
    <property type="match status" value="1"/>
</dbReference>
<evidence type="ECO:0000259" key="2">
    <source>
        <dbReference type="PROSITE" id="PS50090"/>
    </source>
</evidence>
<dbReference type="EMBL" id="CAKLBY020000109">
    <property type="protein sequence ID" value="CAK7927316.1"/>
    <property type="molecule type" value="Genomic_DNA"/>
</dbReference>
<name>A0AAV1TY57_9STRA</name>
<feature type="compositionally biased region" description="Basic residues" evidence="1">
    <location>
        <begin position="349"/>
        <end position="361"/>
    </location>
</feature>
<dbReference type="Proteomes" id="UP001162060">
    <property type="component" value="Unassembled WGS sequence"/>
</dbReference>
<feature type="compositionally biased region" description="Acidic residues" evidence="1">
    <location>
        <begin position="664"/>
        <end position="686"/>
    </location>
</feature>
<dbReference type="CDD" id="cd00167">
    <property type="entry name" value="SANT"/>
    <property type="match status" value="1"/>
</dbReference>
<dbReference type="Gene3D" id="1.10.10.60">
    <property type="entry name" value="Homeodomain-like"/>
    <property type="match status" value="1"/>
</dbReference>
<feature type="compositionally biased region" description="Acidic residues" evidence="1">
    <location>
        <begin position="376"/>
        <end position="386"/>
    </location>
</feature>
<reference evidence="3" key="1">
    <citation type="submission" date="2024-01" db="EMBL/GenBank/DDBJ databases">
        <authorList>
            <person name="Webb A."/>
        </authorList>
    </citation>
    <scope>NUCLEOTIDE SEQUENCE</scope>
    <source>
        <strain evidence="3">Pm1</strain>
    </source>
</reference>
<dbReference type="SUPFAM" id="SSF46689">
    <property type="entry name" value="Homeodomain-like"/>
    <property type="match status" value="1"/>
</dbReference>
<dbReference type="InterPro" id="IPR009057">
    <property type="entry name" value="Homeodomain-like_sf"/>
</dbReference>
<dbReference type="PROSITE" id="PS50090">
    <property type="entry name" value="MYB_LIKE"/>
    <property type="match status" value="1"/>
</dbReference>
<proteinExistence type="predicted"/>
<feature type="compositionally biased region" description="Basic and acidic residues" evidence="1">
    <location>
        <begin position="415"/>
        <end position="424"/>
    </location>
</feature>
<accession>A0AAV1TY57</accession>
<evidence type="ECO:0000256" key="1">
    <source>
        <dbReference type="SAM" id="MobiDB-lite"/>
    </source>
</evidence>
<feature type="region of interest" description="Disordered" evidence="1">
    <location>
        <begin position="347"/>
        <end position="429"/>
    </location>
</feature>
<feature type="region of interest" description="Disordered" evidence="1">
    <location>
        <begin position="473"/>
        <end position="506"/>
    </location>
</feature>
<evidence type="ECO:0000313" key="4">
    <source>
        <dbReference type="Proteomes" id="UP001162060"/>
    </source>
</evidence>
<dbReference type="AlphaFoldDB" id="A0AAV1TY57"/>
<gene>
    <name evidence="3" type="ORF">PM001_LOCUS12466</name>
</gene>
<protein>
    <recommendedName>
        <fullName evidence="2">Myb-like domain-containing protein</fullName>
    </recommendedName>
</protein>
<dbReference type="InterPro" id="IPR039110">
    <property type="entry name" value="KNL2-like"/>
</dbReference>
<dbReference type="GO" id="GO:0000775">
    <property type="term" value="C:chromosome, centromeric region"/>
    <property type="evidence" value="ECO:0007669"/>
    <property type="project" value="TreeGrafter"/>
</dbReference>
<dbReference type="PANTHER" id="PTHR16124:SF3">
    <property type="entry name" value="MIS18-BINDING PROTEIN 1"/>
    <property type="match status" value="1"/>
</dbReference>
<evidence type="ECO:0000313" key="3">
    <source>
        <dbReference type="EMBL" id="CAK7927316.1"/>
    </source>
</evidence>